<dbReference type="EMBL" id="JACVVK020000314">
    <property type="protein sequence ID" value="KAK7478966.1"/>
    <property type="molecule type" value="Genomic_DNA"/>
</dbReference>
<dbReference type="AlphaFoldDB" id="A0ABD0JW68"/>
<name>A0ABD0JW68_9CAEN</name>
<proteinExistence type="predicted"/>
<keyword evidence="2" id="KW-1185">Reference proteome</keyword>
<reference evidence="1 2" key="1">
    <citation type="journal article" date="2023" name="Sci. Data">
        <title>Genome assembly of the Korean intertidal mud-creeper Batillaria attramentaria.</title>
        <authorList>
            <person name="Patra A.K."/>
            <person name="Ho P.T."/>
            <person name="Jun S."/>
            <person name="Lee S.J."/>
            <person name="Kim Y."/>
            <person name="Won Y.J."/>
        </authorList>
    </citation>
    <scope>NUCLEOTIDE SEQUENCE [LARGE SCALE GENOMIC DNA]</scope>
    <source>
        <strain evidence="1">Wonlab-2016</strain>
    </source>
</reference>
<accession>A0ABD0JW68</accession>
<comment type="caution">
    <text evidence="1">The sequence shown here is derived from an EMBL/GenBank/DDBJ whole genome shotgun (WGS) entry which is preliminary data.</text>
</comment>
<organism evidence="1 2">
    <name type="scientific">Batillaria attramentaria</name>
    <dbReference type="NCBI Taxonomy" id="370345"/>
    <lineage>
        <taxon>Eukaryota</taxon>
        <taxon>Metazoa</taxon>
        <taxon>Spiralia</taxon>
        <taxon>Lophotrochozoa</taxon>
        <taxon>Mollusca</taxon>
        <taxon>Gastropoda</taxon>
        <taxon>Caenogastropoda</taxon>
        <taxon>Sorbeoconcha</taxon>
        <taxon>Cerithioidea</taxon>
        <taxon>Batillariidae</taxon>
        <taxon>Batillaria</taxon>
    </lineage>
</organism>
<evidence type="ECO:0000313" key="2">
    <source>
        <dbReference type="Proteomes" id="UP001519460"/>
    </source>
</evidence>
<protein>
    <submittedName>
        <fullName evidence="1">Uncharacterized protein</fullName>
    </submittedName>
</protein>
<sequence length="74" mass="8375">MWRLMFRRQACDDIAYVMTTIVTRTEDKDGVVSVSHGGNGGDVTTNVTCRWVSTTLTEARQSLYNVYQLSVRLT</sequence>
<gene>
    <name evidence="1" type="ORF">BaRGS_00029833</name>
</gene>
<dbReference type="Proteomes" id="UP001519460">
    <property type="component" value="Unassembled WGS sequence"/>
</dbReference>
<evidence type="ECO:0000313" key="1">
    <source>
        <dbReference type="EMBL" id="KAK7478966.1"/>
    </source>
</evidence>